<dbReference type="Proteomes" id="UP001163603">
    <property type="component" value="Chromosome 8"/>
</dbReference>
<dbReference type="EMBL" id="CM047743">
    <property type="protein sequence ID" value="KAJ0030602.1"/>
    <property type="molecule type" value="Genomic_DNA"/>
</dbReference>
<proteinExistence type="predicted"/>
<comment type="caution">
    <text evidence="1">The sequence shown here is derived from an EMBL/GenBank/DDBJ whole genome shotgun (WGS) entry which is preliminary data.</text>
</comment>
<reference evidence="2" key="1">
    <citation type="journal article" date="2023" name="G3 (Bethesda)">
        <title>Genome assembly and association tests identify interacting loci associated with vigor, precocity, and sex in interspecific pistachio rootstocks.</title>
        <authorList>
            <person name="Palmer W."/>
            <person name="Jacygrad E."/>
            <person name="Sagayaradj S."/>
            <person name="Cavanaugh K."/>
            <person name="Han R."/>
            <person name="Bertier L."/>
            <person name="Beede B."/>
            <person name="Kafkas S."/>
            <person name="Golino D."/>
            <person name="Preece J."/>
            <person name="Michelmore R."/>
        </authorList>
    </citation>
    <scope>NUCLEOTIDE SEQUENCE [LARGE SCALE GENOMIC DNA]</scope>
</reference>
<accession>A0ACC0Y5P8</accession>
<sequence>MRRASFLSRNKRNQKMKMGGLRMRKKVKFANFSVQRNLSTLRRIIPGCEKADIATLFQKSIEQIVKLKFQVCVLRSLTNYYGI</sequence>
<gene>
    <name evidence="1" type="ORF">Pint_14274</name>
</gene>
<protein>
    <submittedName>
        <fullName evidence="1">Uncharacterized protein</fullName>
    </submittedName>
</protein>
<name>A0ACC0Y5P8_9ROSI</name>
<evidence type="ECO:0000313" key="1">
    <source>
        <dbReference type="EMBL" id="KAJ0030602.1"/>
    </source>
</evidence>
<organism evidence="1 2">
    <name type="scientific">Pistacia integerrima</name>
    <dbReference type="NCBI Taxonomy" id="434235"/>
    <lineage>
        <taxon>Eukaryota</taxon>
        <taxon>Viridiplantae</taxon>
        <taxon>Streptophyta</taxon>
        <taxon>Embryophyta</taxon>
        <taxon>Tracheophyta</taxon>
        <taxon>Spermatophyta</taxon>
        <taxon>Magnoliopsida</taxon>
        <taxon>eudicotyledons</taxon>
        <taxon>Gunneridae</taxon>
        <taxon>Pentapetalae</taxon>
        <taxon>rosids</taxon>
        <taxon>malvids</taxon>
        <taxon>Sapindales</taxon>
        <taxon>Anacardiaceae</taxon>
        <taxon>Pistacia</taxon>
    </lineage>
</organism>
<keyword evidence="2" id="KW-1185">Reference proteome</keyword>
<evidence type="ECO:0000313" key="2">
    <source>
        <dbReference type="Proteomes" id="UP001163603"/>
    </source>
</evidence>